<protein>
    <recommendedName>
        <fullName evidence="3">F-box domain-containing protein</fullName>
    </recommendedName>
</protein>
<evidence type="ECO:0000313" key="2">
    <source>
        <dbReference type="Proteomes" id="UP000256690"/>
    </source>
</evidence>
<dbReference type="AlphaFoldDB" id="A0A3D8T2G5"/>
<dbReference type="SUPFAM" id="SSF81383">
    <property type="entry name" value="F-box domain"/>
    <property type="match status" value="1"/>
</dbReference>
<dbReference type="EMBL" id="PVWQ01000001">
    <property type="protein sequence ID" value="RDW92756.1"/>
    <property type="molecule type" value="Genomic_DNA"/>
</dbReference>
<dbReference type="Gene3D" id="2.130.10.10">
    <property type="entry name" value="YVTN repeat-like/Quinoprotein amine dehydrogenase"/>
    <property type="match status" value="1"/>
</dbReference>
<dbReference type="SUPFAM" id="SSF50998">
    <property type="entry name" value="Quinoprotein alcohol dehydrogenase-like"/>
    <property type="match status" value="1"/>
</dbReference>
<reference evidence="1 2" key="1">
    <citation type="journal article" date="2018" name="IMA Fungus">
        <title>IMA Genome-F 9: Draft genome sequence of Annulohypoxylon stygium, Aspergillus mulundensis, Berkeleyomyces basicola (syn. Thielaviopsis basicola), Ceratocystis smalleyi, two Cercospora beticola strains, Coleophoma cylindrospora, Fusarium fracticaudum, Phialophora cf. hyalina, and Morchella septimelata.</title>
        <authorList>
            <person name="Wingfield B.D."/>
            <person name="Bills G.F."/>
            <person name="Dong Y."/>
            <person name="Huang W."/>
            <person name="Nel W.J."/>
            <person name="Swalarsk-Parry B.S."/>
            <person name="Vaghefi N."/>
            <person name="Wilken P.M."/>
            <person name="An Z."/>
            <person name="de Beer Z.W."/>
            <person name="De Vos L."/>
            <person name="Chen L."/>
            <person name="Duong T.A."/>
            <person name="Gao Y."/>
            <person name="Hammerbacher A."/>
            <person name="Kikkert J.R."/>
            <person name="Li Y."/>
            <person name="Li H."/>
            <person name="Li K."/>
            <person name="Li Q."/>
            <person name="Liu X."/>
            <person name="Ma X."/>
            <person name="Naidoo K."/>
            <person name="Pethybridge S.J."/>
            <person name="Sun J."/>
            <person name="Steenkamp E.T."/>
            <person name="van der Nest M.A."/>
            <person name="van Wyk S."/>
            <person name="Wingfield M.J."/>
            <person name="Xiong C."/>
            <person name="Yue Q."/>
            <person name="Zhang X."/>
        </authorList>
    </citation>
    <scope>NUCLEOTIDE SEQUENCE [LARGE SCALE GENOMIC DNA]</scope>
    <source>
        <strain evidence="1 2">DSM 5745</strain>
    </source>
</reference>
<keyword evidence="2" id="KW-1185">Reference proteome</keyword>
<dbReference type="Proteomes" id="UP000256690">
    <property type="component" value="Unassembled WGS sequence"/>
</dbReference>
<organism evidence="1 2">
    <name type="scientific">Aspergillus mulundensis</name>
    <dbReference type="NCBI Taxonomy" id="1810919"/>
    <lineage>
        <taxon>Eukaryota</taxon>
        <taxon>Fungi</taxon>
        <taxon>Dikarya</taxon>
        <taxon>Ascomycota</taxon>
        <taxon>Pezizomycotina</taxon>
        <taxon>Eurotiomycetes</taxon>
        <taxon>Eurotiomycetidae</taxon>
        <taxon>Eurotiales</taxon>
        <taxon>Aspergillaceae</taxon>
        <taxon>Aspergillus</taxon>
        <taxon>Aspergillus subgen. Nidulantes</taxon>
    </lineage>
</organism>
<dbReference type="GeneID" id="38110448"/>
<name>A0A3D8T2G5_9EURO</name>
<proteinExistence type="predicted"/>
<accession>A0A3D8T2G5</accession>
<evidence type="ECO:0000313" key="1">
    <source>
        <dbReference type="EMBL" id="RDW92756.1"/>
    </source>
</evidence>
<evidence type="ECO:0008006" key="3">
    <source>
        <dbReference type="Google" id="ProtNLM"/>
    </source>
</evidence>
<dbReference type="InterPro" id="IPR011047">
    <property type="entry name" value="Quinoprotein_ADH-like_sf"/>
</dbReference>
<dbReference type="InterPro" id="IPR015943">
    <property type="entry name" value="WD40/YVTN_repeat-like_dom_sf"/>
</dbReference>
<sequence>MTPTQRADPLSRLNYDCVNVLLGHLDLQDLAHAEQLNRAWKAQVQQWMSKQGLVNHFPELWKDMKATGKAAQDEGKLLPLFKQHASEVLYNRRIKAGKPVWVQEYPAPQITLRFQSAGDFMAWQCKDGLYYQRIAPKGNTGATSPHQVKKLDIQVTFAHEVNLLMHPSGLLLLVARNLPGRTVPRMVTPNDSKYTEHVFDLDTGKQLWSRRLPNGYTNSFGTYLSNRSPIAMGWDRLYRYGRVPETLEAFDLRTGTLLYSVPMETRLHATSNTPQSCVWRIQGRDMIMAFNHDKDAGGFFLQTLKMVLMDAETGRVVQTLPIEMTARENPDMRVSTRPGELAFALLSEEGFWTGAQKTVIEMFYYDGVTGMFKGRGIEHVDWLGREAQWFRYGSRTKRDYDPFRRLAIGWDMQNHYYFVQPFDGEVKPTPLSRPGHPSPGIHAGAGPVVNNPPLGRDRYKNGFVHLTNKRLVIRIRGDDQPRGMTTVVVDFGSAPVVSSQLEHPACCVVASFR</sequence>
<dbReference type="RefSeq" id="XP_026607939.1">
    <property type="nucleotide sequence ID" value="XM_026742094.1"/>
</dbReference>
<comment type="caution">
    <text evidence="1">The sequence shown here is derived from an EMBL/GenBank/DDBJ whole genome shotgun (WGS) entry which is preliminary data.</text>
</comment>
<dbReference type="OrthoDB" id="4513447at2759"/>
<dbReference type="InterPro" id="IPR036047">
    <property type="entry name" value="F-box-like_dom_sf"/>
</dbReference>
<gene>
    <name evidence="1" type="ORF">DSM5745_00078</name>
</gene>